<evidence type="ECO:0000313" key="1">
    <source>
        <dbReference type="EMBL" id="KAI0529261.1"/>
    </source>
</evidence>
<dbReference type="EMBL" id="JAGYWB010000002">
    <property type="protein sequence ID" value="KAI0529261.1"/>
    <property type="molecule type" value="Genomic_DNA"/>
</dbReference>
<comment type="caution">
    <text evidence="1">The sequence shown here is derived from an EMBL/GenBank/DDBJ whole genome shotgun (WGS) entry which is preliminary data.</text>
</comment>
<keyword evidence="2" id="KW-1185">Reference proteome</keyword>
<dbReference type="Proteomes" id="UP000829196">
    <property type="component" value="Unassembled WGS sequence"/>
</dbReference>
<organism evidence="1 2">
    <name type="scientific">Dendrobium nobile</name>
    <name type="common">Orchid</name>
    <dbReference type="NCBI Taxonomy" id="94219"/>
    <lineage>
        <taxon>Eukaryota</taxon>
        <taxon>Viridiplantae</taxon>
        <taxon>Streptophyta</taxon>
        <taxon>Embryophyta</taxon>
        <taxon>Tracheophyta</taxon>
        <taxon>Spermatophyta</taxon>
        <taxon>Magnoliopsida</taxon>
        <taxon>Liliopsida</taxon>
        <taxon>Asparagales</taxon>
        <taxon>Orchidaceae</taxon>
        <taxon>Epidendroideae</taxon>
        <taxon>Malaxideae</taxon>
        <taxon>Dendrobiinae</taxon>
        <taxon>Dendrobium</taxon>
    </lineage>
</organism>
<evidence type="ECO:0000313" key="2">
    <source>
        <dbReference type="Proteomes" id="UP000829196"/>
    </source>
</evidence>
<gene>
    <name evidence="1" type="ORF">KFK09_001808</name>
</gene>
<dbReference type="AlphaFoldDB" id="A0A8T3CBB6"/>
<reference evidence="1" key="1">
    <citation type="journal article" date="2022" name="Front. Genet.">
        <title>Chromosome-Scale Assembly of the Dendrobium nobile Genome Provides Insights Into the Molecular Mechanism of the Biosynthesis of the Medicinal Active Ingredient of Dendrobium.</title>
        <authorList>
            <person name="Xu Q."/>
            <person name="Niu S.-C."/>
            <person name="Li K.-L."/>
            <person name="Zheng P.-J."/>
            <person name="Zhang X.-J."/>
            <person name="Jia Y."/>
            <person name="Liu Y."/>
            <person name="Niu Y.-X."/>
            <person name="Yu L.-H."/>
            <person name="Chen D.-F."/>
            <person name="Zhang G.-Q."/>
        </authorList>
    </citation>
    <scope>NUCLEOTIDE SEQUENCE</scope>
    <source>
        <tissue evidence="1">Leaf</tissue>
    </source>
</reference>
<protein>
    <submittedName>
        <fullName evidence="1">Uncharacterized protein</fullName>
    </submittedName>
</protein>
<accession>A0A8T3CBB6</accession>
<name>A0A8T3CBB6_DENNO</name>
<sequence>MFMEDECSQLTSLREHPNIKYGKGFARLNGRWSNSYPGALVMVIFSFNRIIG</sequence>
<proteinExistence type="predicted"/>